<evidence type="ECO:0000256" key="1">
    <source>
        <dbReference type="ARBA" id="ARBA00005594"/>
    </source>
</evidence>
<name>A0A494TLB7_SPHPE</name>
<feature type="binding site" evidence="8">
    <location>
        <position position="186"/>
    </location>
    <ligand>
        <name>ATP</name>
        <dbReference type="ChEBI" id="CHEBI:30616"/>
    </ligand>
</feature>
<keyword evidence="5 8" id="KW-0648">Protein biosynthesis</keyword>
<sequence>MRVVSGIQPTGSLHLGNYLGAIRNWVRMQDSVEGECVFFLADLHSLSTHEDRDTRRANVREMAAALIAAGIDPKRSVLFNQARVPAHAELCWLLMGTARMGWLNRMTQFKDKAGKNREGSSVALFAYPVLQAADVLLYNATHVPVGDDQKQHLELARDIATKFNGDFGVDLFTLPEAYIPPAAARIMSLRDGTAKMSKSDPSDMSRINLTDDADLIAQKVRKAKTDQDVLPSEPAGLADRPEARNLVTIFAALSDVKSDAVLAEFGGSQFGPFKARLIEQLVATLSPIRERLLDLRDDATIDAILESGGARARVLAQPTLDAAYDATGLQRGLSRSARG</sequence>
<dbReference type="RefSeq" id="WP_121152530.1">
    <property type="nucleotide sequence ID" value="NZ_CP032829.1"/>
</dbReference>
<gene>
    <name evidence="8 10" type="primary">trpS</name>
    <name evidence="10" type="ORF">D3Y57_07875</name>
</gene>
<dbReference type="NCBIfam" id="TIGR00233">
    <property type="entry name" value="trpS"/>
    <property type="match status" value="1"/>
</dbReference>
<feature type="short sequence motif" description="'HIGH' region" evidence="8">
    <location>
        <begin position="9"/>
        <end position="17"/>
    </location>
</feature>
<dbReference type="SUPFAM" id="SSF52374">
    <property type="entry name" value="Nucleotidylyl transferase"/>
    <property type="match status" value="1"/>
</dbReference>
<dbReference type="GO" id="GO:0005829">
    <property type="term" value="C:cytosol"/>
    <property type="evidence" value="ECO:0007669"/>
    <property type="project" value="TreeGrafter"/>
</dbReference>
<dbReference type="InterPro" id="IPR024109">
    <property type="entry name" value="Trp-tRNA-ligase_bac-type"/>
</dbReference>
<dbReference type="PROSITE" id="PS00178">
    <property type="entry name" value="AA_TRNA_LIGASE_I"/>
    <property type="match status" value="1"/>
</dbReference>
<dbReference type="HAMAP" id="MF_00140_B">
    <property type="entry name" value="Trp_tRNA_synth_B"/>
    <property type="match status" value="1"/>
</dbReference>
<dbReference type="OrthoDB" id="9801042at2"/>
<organism evidence="10 11">
    <name type="scientific">Sphingomonas paeninsulae</name>
    <dbReference type="NCBI Taxonomy" id="2319844"/>
    <lineage>
        <taxon>Bacteria</taxon>
        <taxon>Pseudomonadati</taxon>
        <taxon>Pseudomonadota</taxon>
        <taxon>Alphaproteobacteria</taxon>
        <taxon>Sphingomonadales</taxon>
        <taxon>Sphingomonadaceae</taxon>
        <taxon>Sphingomonas</taxon>
    </lineage>
</organism>
<evidence type="ECO:0000256" key="4">
    <source>
        <dbReference type="ARBA" id="ARBA00022840"/>
    </source>
</evidence>
<evidence type="ECO:0000313" key="11">
    <source>
        <dbReference type="Proteomes" id="UP000276254"/>
    </source>
</evidence>
<keyword evidence="8" id="KW-0963">Cytoplasm</keyword>
<dbReference type="InterPro" id="IPR002306">
    <property type="entry name" value="Trp-tRNA-ligase"/>
</dbReference>
<dbReference type="Gene3D" id="3.40.50.620">
    <property type="entry name" value="HUPs"/>
    <property type="match status" value="1"/>
</dbReference>
<evidence type="ECO:0000256" key="2">
    <source>
        <dbReference type="ARBA" id="ARBA00022598"/>
    </source>
</evidence>
<dbReference type="GO" id="GO:0006436">
    <property type="term" value="P:tryptophanyl-tRNA aminoacylation"/>
    <property type="evidence" value="ECO:0007669"/>
    <property type="project" value="UniProtKB-UniRule"/>
</dbReference>
<dbReference type="InterPro" id="IPR002305">
    <property type="entry name" value="aa-tRNA-synth_Ic"/>
</dbReference>
<evidence type="ECO:0000256" key="3">
    <source>
        <dbReference type="ARBA" id="ARBA00022741"/>
    </source>
</evidence>
<feature type="binding site" evidence="8">
    <location>
        <begin position="8"/>
        <end position="10"/>
    </location>
    <ligand>
        <name>ATP</name>
        <dbReference type="ChEBI" id="CHEBI:30616"/>
    </ligand>
</feature>
<evidence type="ECO:0000256" key="5">
    <source>
        <dbReference type="ARBA" id="ARBA00022917"/>
    </source>
</evidence>
<dbReference type="EMBL" id="CP032829">
    <property type="protein sequence ID" value="AYJ85905.1"/>
    <property type="molecule type" value="Genomic_DNA"/>
</dbReference>
<dbReference type="InterPro" id="IPR014729">
    <property type="entry name" value="Rossmann-like_a/b/a_fold"/>
</dbReference>
<comment type="similarity">
    <text evidence="1 8 9">Belongs to the class-I aminoacyl-tRNA synthetase family.</text>
</comment>
<feature type="short sequence motif" description="'KMSKS' region" evidence="8">
    <location>
        <begin position="195"/>
        <end position="199"/>
    </location>
</feature>
<feature type="binding site" evidence="8">
    <location>
        <begin position="195"/>
        <end position="199"/>
    </location>
    <ligand>
        <name>ATP</name>
        <dbReference type="ChEBI" id="CHEBI:30616"/>
    </ligand>
</feature>
<feature type="binding site" evidence="8">
    <location>
        <begin position="16"/>
        <end position="17"/>
    </location>
    <ligand>
        <name>ATP</name>
        <dbReference type="ChEBI" id="CHEBI:30616"/>
    </ligand>
</feature>
<keyword evidence="3 8" id="KW-0547">Nucleotide-binding</keyword>
<dbReference type="InterPro" id="IPR001412">
    <property type="entry name" value="aa-tRNA-synth_I_CS"/>
</dbReference>
<dbReference type="InterPro" id="IPR050203">
    <property type="entry name" value="Trp-tRNA_synthetase"/>
</dbReference>
<dbReference type="PANTHER" id="PTHR43766:SF1">
    <property type="entry name" value="TRYPTOPHAN--TRNA LIGASE, MITOCHONDRIAL"/>
    <property type="match status" value="1"/>
</dbReference>
<keyword evidence="11" id="KW-1185">Reference proteome</keyword>
<proteinExistence type="inferred from homology"/>
<comment type="subcellular location">
    <subcellularLocation>
        <location evidence="8">Cytoplasm</location>
    </subcellularLocation>
</comment>
<reference evidence="10 11" key="1">
    <citation type="submission" date="2018-09" db="EMBL/GenBank/DDBJ databases">
        <title>Sphingomonas peninsula sp. nov., isolated from fildes peninsula, Antarctic soil.</title>
        <authorList>
            <person name="Yingchao G."/>
        </authorList>
    </citation>
    <scope>NUCLEOTIDE SEQUENCE [LARGE SCALE GENOMIC DNA]</scope>
    <source>
        <strain evidence="10 11">YZ-8</strain>
    </source>
</reference>
<feature type="binding site" evidence="8">
    <location>
        <begin position="146"/>
        <end position="148"/>
    </location>
    <ligand>
        <name>ATP</name>
        <dbReference type="ChEBI" id="CHEBI:30616"/>
    </ligand>
</feature>
<keyword evidence="4 8" id="KW-0067">ATP-binding</keyword>
<dbReference type="PRINTS" id="PR01039">
    <property type="entry name" value="TRNASYNTHTRP"/>
</dbReference>
<evidence type="ECO:0000256" key="6">
    <source>
        <dbReference type="ARBA" id="ARBA00023146"/>
    </source>
</evidence>
<evidence type="ECO:0000256" key="9">
    <source>
        <dbReference type="RuleBase" id="RU363036"/>
    </source>
</evidence>
<evidence type="ECO:0000313" key="10">
    <source>
        <dbReference type="EMBL" id="AYJ85905.1"/>
    </source>
</evidence>
<dbReference type="CDD" id="cd00806">
    <property type="entry name" value="TrpRS_core"/>
    <property type="match status" value="1"/>
</dbReference>
<dbReference type="EC" id="6.1.1.2" evidence="8"/>
<dbReference type="Gene3D" id="1.10.240.10">
    <property type="entry name" value="Tyrosyl-Transfer RNA Synthetase"/>
    <property type="match status" value="1"/>
</dbReference>
<accession>A0A494TLB7</accession>
<dbReference type="AlphaFoldDB" id="A0A494TLB7"/>
<feature type="binding site" evidence="8">
    <location>
        <position position="134"/>
    </location>
    <ligand>
        <name>L-tryptophan</name>
        <dbReference type="ChEBI" id="CHEBI:57912"/>
    </ligand>
</feature>
<keyword evidence="2 8" id="KW-0436">Ligase</keyword>
<dbReference type="GO" id="GO:0005524">
    <property type="term" value="F:ATP binding"/>
    <property type="evidence" value="ECO:0007669"/>
    <property type="project" value="UniProtKB-UniRule"/>
</dbReference>
<dbReference type="PANTHER" id="PTHR43766">
    <property type="entry name" value="TRYPTOPHAN--TRNA LIGASE, MITOCHONDRIAL"/>
    <property type="match status" value="1"/>
</dbReference>
<dbReference type="Pfam" id="PF00579">
    <property type="entry name" value="tRNA-synt_1b"/>
    <property type="match status" value="1"/>
</dbReference>
<comment type="catalytic activity">
    <reaction evidence="7 8">
        <text>tRNA(Trp) + L-tryptophan + ATP = L-tryptophyl-tRNA(Trp) + AMP + diphosphate + H(+)</text>
        <dbReference type="Rhea" id="RHEA:24080"/>
        <dbReference type="Rhea" id="RHEA-COMP:9671"/>
        <dbReference type="Rhea" id="RHEA-COMP:9705"/>
        <dbReference type="ChEBI" id="CHEBI:15378"/>
        <dbReference type="ChEBI" id="CHEBI:30616"/>
        <dbReference type="ChEBI" id="CHEBI:33019"/>
        <dbReference type="ChEBI" id="CHEBI:57912"/>
        <dbReference type="ChEBI" id="CHEBI:78442"/>
        <dbReference type="ChEBI" id="CHEBI:78535"/>
        <dbReference type="ChEBI" id="CHEBI:456215"/>
        <dbReference type="EC" id="6.1.1.2"/>
    </reaction>
</comment>
<dbReference type="GO" id="GO:0004830">
    <property type="term" value="F:tryptophan-tRNA ligase activity"/>
    <property type="evidence" value="ECO:0007669"/>
    <property type="project" value="UniProtKB-UniRule"/>
</dbReference>
<keyword evidence="6 8" id="KW-0030">Aminoacyl-tRNA synthetase</keyword>
<comment type="function">
    <text evidence="8">Catalyzes the attachment of tryptophan to tRNA(Trp).</text>
</comment>
<evidence type="ECO:0000256" key="7">
    <source>
        <dbReference type="ARBA" id="ARBA00049929"/>
    </source>
</evidence>
<comment type="subunit">
    <text evidence="8">Homodimer.</text>
</comment>
<protein>
    <recommendedName>
        <fullName evidence="8">Tryptophan--tRNA ligase</fullName>
        <ecNumber evidence="8">6.1.1.2</ecNumber>
    </recommendedName>
    <alternativeName>
        <fullName evidence="8">Tryptophanyl-tRNA synthetase</fullName>
        <shortName evidence="8">TrpRS</shortName>
    </alternativeName>
</protein>
<evidence type="ECO:0000256" key="8">
    <source>
        <dbReference type="HAMAP-Rule" id="MF_00140"/>
    </source>
</evidence>
<dbReference type="Proteomes" id="UP000276254">
    <property type="component" value="Chromosome"/>
</dbReference>
<dbReference type="KEGG" id="spha:D3Y57_07875"/>